<evidence type="ECO:0000256" key="9">
    <source>
        <dbReference type="ARBA" id="ARBA00023159"/>
    </source>
</evidence>
<keyword evidence="7" id="KW-0805">Transcription regulation</keyword>
<dbReference type="SMART" id="SM00398">
    <property type="entry name" value="HMG"/>
    <property type="match status" value="1"/>
</dbReference>
<keyword evidence="8 14" id="KW-0238">DNA-binding</keyword>
<dbReference type="InterPro" id="IPR009071">
    <property type="entry name" value="HMG_box_dom"/>
</dbReference>
<keyword evidence="6" id="KW-0726">Sexual differentiation</keyword>
<proteinExistence type="inferred from homology"/>
<reference evidence="18" key="1">
    <citation type="submission" date="2016-11" db="UniProtKB">
        <authorList>
            <consortium name="WormBaseParasite"/>
        </authorList>
    </citation>
    <scope>IDENTIFICATION</scope>
</reference>
<dbReference type="CDD" id="cd22004">
    <property type="entry name" value="HMG-box_SOX"/>
    <property type="match status" value="1"/>
</dbReference>
<keyword evidence="17" id="KW-1185">Reference proteome</keyword>
<evidence type="ECO:0000256" key="8">
    <source>
        <dbReference type="ARBA" id="ARBA00023125"/>
    </source>
</evidence>
<dbReference type="FunFam" id="1.10.30.10:FF:000003">
    <property type="entry name" value="Putative transcription factor SOX-6"/>
    <property type="match status" value="1"/>
</dbReference>
<evidence type="ECO:0000256" key="6">
    <source>
        <dbReference type="ARBA" id="ARBA00022928"/>
    </source>
</evidence>
<evidence type="ECO:0000256" key="10">
    <source>
        <dbReference type="ARBA" id="ARBA00023163"/>
    </source>
</evidence>
<accession>A0A1I7UF78</accession>
<dbReference type="PANTHER" id="PTHR10270:SF161">
    <property type="entry name" value="SEX-DETERMINING REGION Y PROTEIN"/>
    <property type="match status" value="1"/>
</dbReference>
<evidence type="ECO:0000256" key="11">
    <source>
        <dbReference type="ARBA" id="ARBA00023242"/>
    </source>
</evidence>
<name>A0A1I7UF78_9PELO</name>
<keyword evidence="9" id="KW-0010">Activator</keyword>
<organism evidence="17 18">
    <name type="scientific">Caenorhabditis tropicalis</name>
    <dbReference type="NCBI Taxonomy" id="1561998"/>
    <lineage>
        <taxon>Eukaryota</taxon>
        <taxon>Metazoa</taxon>
        <taxon>Ecdysozoa</taxon>
        <taxon>Nematoda</taxon>
        <taxon>Chromadorea</taxon>
        <taxon>Rhabditida</taxon>
        <taxon>Rhabditina</taxon>
        <taxon>Rhabditomorpha</taxon>
        <taxon>Rhabditoidea</taxon>
        <taxon>Rhabditidae</taxon>
        <taxon>Peloderinae</taxon>
        <taxon>Caenorhabditis</taxon>
    </lineage>
</organism>
<feature type="compositionally biased region" description="Basic residues" evidence="15">
    <location>
        <begin position="123"/>
        <end position="135"/>
    </location>
</feature>
<dbReference type="GO" id="GO:0000978">
    <property type="term" value="F:RNA polymerase II cis-regulatory region sequence-specific DNA binding"/>
    <property type="evidence" value="ECO:0007669"/>
    <property type="project" value="TreeGrafter"/>
</dbReference>
<evidence type="ECO:0000256" key="4">
    <source>
        <dbReference type="ARBA" id="ARBA00022782"/>
    </source>
</evidence>
<keyword evidence="4" id="KW-0221">Differentiation</keyword>
<feature type="region of interest" description="Disordered" evidence="15">
    <location>
        <begin position="99"/>
        <end position="136"/>
    </location>
</feature>
<evidence type="ECO:0000256" key="2">
    <source>
        <dbReference type="ARBA" id="ARBA00005998"/>
    </source>
</evidence>
<evidence type="ECO:0000256" key="1">
    <source>
        <dbReference type="ARBA" id="ARBA00004324"/>
    </source>
</evidence>
<evidence type="ECO:0000256" key="5">
    <source>
        <dbReference type="ARBA" id="ARBA00022860"/>
    </source>
</evidence>
<dbReference type="STRING" id="1561998.A0A1I7UF78"/>
<dbReference type="Proteomes" id="UP000095282">
    <property type="component" value="Unplaced"/>
</dbReference>
<dbReference type="GO" id="GO:0005516">
    <property type="term" value="F:calmodulin binding"/>
    <property type="evidence" value="ECO:0007669"/>
    <property type="project" value="UniProtKB-KW"/>
</dbReference>
<dbReference type="GO" id="GO:0030154">
    <property type="term" value="P:cell differentiation"/>
    <property type="evidence" value="ECO:0007669"/>
    <property type="project" value="UniProtKB-KW"/>
</dbReference>
<evidence type="ECO:0000313" key="17">
    <source>
        <dbReference type="Proteomes" id="UP000095282"/>
    </source>
</evidence>
<feature type="compositionally biased region" description="Low complexity" evidence="15">
    <location>
        <begin position="1"/>
        <end position="15"/>
    </location>
</feature>
<dbReference type="PROSITE" id="PS50118">
    <property type="entry name" value="HMG_BOX_2"/>
    <property type="match status" value="1"/>
</dbReference>
<dbReference type="SUPFAM" id="SSF47095">
    <property type="entry name" value="HMG-box"/>
    <property type="match status" value="1"/>
</dbReference>
<dbReference type="PANTHER" id="PTHR10270">
    <property type="entry name" value="SOX TRANSCRIPTION FACTOR"/>
    <property type="match status" value="1"/>
</dbReference>
<evidence type="ECO:0000256" key="7">
    <source>
        <dbReference type="ARBA" id="ARBA00023015"/>
    </source>
</evidence>
<evidence type="ECO:0000256" key="13">
    <source>
        <dbReference type="ARBA" id="ARBA00045821"/>
    </source>
</evidence>
<feature type="DNA-binding region" description="HMG box" evidence="14">
    <location>
        <begin position="133"/>
        <end position="205"/>
    </location>
</feature>
<comment type="subcellular location">
    <subcellularLocation>
        <location evidence="1">Nucleus speckle</location>
    </subcellularLocation>
</comment>
<evidence type="ECO:0000256" key="14">
    <source>
        <dbReference type="PROSITE-ProRule" id="PRU00267"/>
    </source>
</evidence>
<feature type="region of interest" description="Disordered" evidence="15">
    <location>
        <begin position="1"/>
        <end position="22"/>
    </location>
</feature>
<evidence type="ECO:0000313" key="18">
    <source>
        <dbReference type="WBParaSite" id="Csp11.Scaffold629.g8711.t1"/>
    </source>
</evidence>
<keyword evidence="10" id="KW-0804">Transcription</keyword>
<dbReference type="WBParaSite" id="Csp11.Scaffold629.g8711.t1">
    <property type="protein sequence ID" value="Csp11.Scaffold629.g8711.t1"/>
    <property type="gene ID" value="Csp11.Scaffold629.g8711"/>
</dbReference>
<dbReference type="InterPro" id="IPR050140">
    <property type="entry name" value="SRY-related_HMG-box_TF-like"/>
</dbReference>
<dbReference type="eggNOG" id="KOG0528">
    <property type="taxonomic scope" value="Eukaryota"/>
</dbReference>
<comment type="function">
    <text evidence="13">Transcriptional regulator that controls a genetic switch in male development. It is necessary and sufficient for initiating male sex determination by directing the development of supporting cell precursors (pre-Sertoli cells) as Sertoli rather than granulosa cells. Involved in different aspects of gene regulation including promoter activation or repression. Binds to the DNA consensus sequence 5'-[AT]AACAA[AT]-3'. SRY HMG box recognizes DNA by partial intercalation in the minor groove and promotes DNA bending. Also involved in pre-mRNA splicing. In male adult brain involved in the maintenance of motor functions of dopaminergic neurons.</text>
</comment>
<evidence type="ECO:0000256" key="3">
    <source>
        <dbReference type="ARBA" id="ARBA00019052"/>
    </source>
</evidence>
<dbReference type="AlphaFoldDB" id="A0A1I7UF78"/>
<evidence type="ECO:0000256" key="12">
    <source>
        <dbReference type="ARBA" id="ARBA00032498"/>
    </source>
</evidence>
<keyword evidence="5" id="KW-0112">Calmodulin-binding</keyword>
<evidence type="ECO:0000256" key="15">
    <source>
        <dbReference type="SAM" id="MobiDB-lite"/>
    </source>
</evidence>
<feature type="compositionally biased region" description="Low complexity" evidence="15">
    <location>
        <begin position="107"/>
        <end position="122"/>
    </location>
</feature>
<protein>
    <recommendedName>
        <fullName evidence="3">Sex-determining region Y protein</fullName>
    </recommendedName>
    <alternativeName>
        <fullName evidence="12">Testis-determining factor</fullName>
    </alternativeName>
</protein>
<dbReference type="GO" id="GO:0001228">
    <property type="term" value="F:DNA-binding transcription activator activity, RNA polymerase II-specific"/>
    <property type="evidence" value="ECO:0007669"/>
    <property type="project" value="TreeGrafter"/>
</dbReference>
<dbReference type="Gene3D" id="1.10.30.10">
    <property type="entry name" value="High mobility group box domain"/>
    <property type="match status" value="1"/>
</dbReference>
<dbReference type="GO" id="GO:0007548">
    <property type="term" value="P:sex differentiation"/>
    <property type="evidence" value="ECO:0007669"/>
    <property type="project" value="UniProtKB-KW"/>
</dbReference>
<sequence length="261" mass="29273">MISTETSTSENPPSEDQTENGKDESKMLLNNILKASATISPFLLNGSFNYDLILKNPIFHATNLAASLSTPSTPSNISVEIPSDGFNFPMTFGTNFGVDNGQLLQNSSDSSGQSSPKSVKSPSPKRPKSPNHIKRPMNAFMIWAKEERKKIVEEEKKHGMMLHNSSISKMLGARWNALSEEEKQPFKEEQIKHKAAHYEKYPDYIFKPRRRKSRVSVDSGEKCLKDFINEVSTDTSTPETDILPQLVLLKNLVEQAFQPVE</sequence>
<comment type="similarity">
    <text evidence="2">Belongs to the SRY family.</text>
</comment>
<keyword evidence="11 14" id="KW-0539">Nucleus</keyword>
<dbReference type="Pfam" id="PF00505">
    <property type="entry name" value="HMG_box"/>
    <property type="match status" value="1"/>
</dbReference>
<feature type="domain" description="HMG box" evidence="16">
    <location>
        <begin position="133"/>
        <end position="205"/>
    </location>
</feature>
<evidence type="ECO:0000259" key="16">
    <source>
        <dbReference type="PROSITE" id="PS50118"/>
    </source>
</evidence>
<dbReference type="InterPro" id="IPR036910">
    <property type="entry name" value="HMG_box_dom_sf"/>
</dbReference>
<dbReference type="GO" id="GO:0016607">
    <property type="term" value="C:nuclear speck"/>
    <property type="evidence" value="ECO:0007669"/>
    <property type="project" value="UniProtKB-SubCell"/>
</dbReference>